<name>A0AA39E1G0_VITRO</name>
<dbReference type="PANTHER" id="PTHR43228">
    <property type="entry name" value="TWO-COMPONENT RESPONSE REGULATOR"/>
    <property type="match status" value="1"/>
</dbReference>
<dbReference type="Proteomes" id="UP001168098">
    <property type="component" value="Unassembled WGS sequence"/>
</dbReference>
<dbReference type="InterPro" id="IPR001789">
    <property type="entry name" value="Sig_transdc_resp-reg_receiver"/>
</dbReference>
<organism evidence="3 4">
    <name type="scientific">Vitis rotundifolia</name>
    <name type="common">Muscadine grape</name>
    <dbReference type="NCBI Taxonomy" id="103349"/>
    <lineage>
        <taxon>Eukaryota</taxon>
        <taxon>Viridiplantae</taxon>
        <taxon>Streptophyta</taxon>
        <taxon>Embryophyta</taxon>
        <taxon>Tracheophyta</taxon>
        <taxon>Spermatophyta</taxon>
        <taxon>Magnoliopsida</taxon>
        <taxon>eudicotyledons</taxon>
        <taxon>Gunneridae</taxon>
        <taxon>Pentapetalae</taxon>
        <taxon>rosids</taxon>
        <taxon>Vitales</taxon>
        <taxon>Vitaceae</taxon>
        <taxon>Viteae</taxon>
        <taxon>Vitis</taxon>
    </lineage>
</organism>
<feature type="domain" description="Response regulatory" evidence="2">
    <location>
        <begin position="13"/>
        <end position="128"/>
    </location>
</feature>
<sequence length="131" mass="14382">MGFGKHSSSSKISALVVDDDTIIQKIHKALLTKLGLEVNVVANGKEVLDLYRSGTSFDLIFMDMEMPIMDGLEATKELRAMGVQSIIMGVTSRDLDLEKEAFMASGLNDCYTKPLTISKIGSLLQKLKKKN</sequence>
<dbReference type="PANTHER" id="PTHR43228:SF1">
    <property type="entry name" value="TWO-COMPONENT RESPONSE REGULATOR ARR22"/>
    <property type="match status" value="1"/>
</dbReference>
<dbReference type="InterPro" id="IPR011006">
    <property type="entry name" value="CheY-like_superfamily"/>
</dbReference>
<protein>
    <recommendedName>
        <fullName evidence="2">Response regulatory domain-containing protein</fullName>
    </recommendedName>
</protein>
<proteinExistence type="predicted"/>
<accession>A0AA39E1G0</accession>
<dbReference type="EMBL" id="JARBHA010000004">
    <property type="protein sequence ID" value="KAJ9703150.1"/>
    <property type="molecule type" value="Genomic_DNA"/>
</dbReference>
<dbReference type="Gene3D" id="3.40.50.2300">
    <property type="match status" value="1"/>
</dbReference>
<evidence type="ECO:0000313" key="4">
    <source>
        <dbReference type="Proteomes" id="UP001168098"/>
    </source>
</evidence>
<feature type="modified residue" description="4-aspartylphosphate" evidence="1">
    <location>
        <position position="63"/>
    </location>
</feature>
<evidence type="ECO:0000313" key="3">
    <source>
        <dbReference type="EMBL" id="KAJ9703150.1"/>
    </source>
</evidence>
<dbReference type="SUPFAM" id="SSF52172">
    <property type="entry name" value="CheY-like"/>
    <property type="match status" value="1"/>
</dbReference>
<keyword evidence="1" id="KW-0597">Phosphoprotein</keyword>
<dbReference type="InterPro" id="IPR052048">
    <property type="entry name" value="ST_Response_Regulator"/>
</dbReference>
<comment type="caution">
    <text evidence="3">The sequence shown here is derived from an EMBL/GenBank/DDBJ whole genome shotgun (WGS) entry which is preliminary data.</text>
</comment>
<dbReference type="Pfam" id="PF00072">
    <property type="entry name" value="Response_reg"/>
    <property type="match status" value="1"/>
</dbReference>
<keyword evidence="4" id="KW-1185">Reference proteome</keyword>
<reference evidence="3 4" key="1">
    <citation type="journal article" date="2023" name="BMC Biotechnol.">
        <title>Vitis rotundifolia cv Carlos genome sequencing.</title>
        <authorList>
            <person name="Huff M."/>
            <person name="Hulse-Kemp A."/>
            <person name="Scheffler B."/>
            <person name="Youngblood R."/>
            <person name="Simpson S."/>
            <person name="Babiker E."/>
            <person name="Staton M."/>
        </authorList>
    </citation>
    <scope>NUCLEOTIDE SEQUENCE [LARGE SCALE GENOMIC DNA]</scope>
    <source>
        <tissue evidence="3">Leaf</tissue>
    </source>
</reference>
<dbReference type="CDD" id="cd17546">
    <property type="entry name" value="REC_hyHK_CKI1_RcsC-like"/>
    <property type="match status" value="1"/>
</dbReference>
<evidence type="ECO:0000259" key="2">
    <source>
        <dbReference type="PROSITE" id="PS50110"/>
    </source>
</evidence>
<dbReference type="PROSITE" id="PS50110">
    <property type="entry name" value="RESPONSE_REGULATORY"/>
    <property type="match status" value="1"/>
</dbReference>
<dbReference type="SMART" id="SM00448">
    <property type="entry name" value="REC"/>
    <property type="match status" value="1"/>
</dbReference>
<evidence type="ECO:0000256" key="1">
    <source>
        <dbReference type="PROSITE-ProRule" id="PRU00169"/>
    </source>
</evidence>
<dbReference type="GO" id="GO:0000160">
    <property type="term" value="P:phosphorelay signal transduction system"/>
    <property type="evidence" value="ECO:0007669"/>
    <property type="project" value="InterPro"/>
</dbReference>
<gene>
    <name evidence="3" type="ORF">PVL29_004783</name>
</gene>
<dbReference type="AlphaFoldDB" id="A0AA39E1G0"/>